<dbReference type="PROSITE" id="PS51805">
    <property type="entry name" value="EPHD"/>
    <property type="match status" value="1"/>
</dbReference>
<feature type="compositionally biased region" description="Basic and acidic residues" evidence="9">
    <location>
        <begin position="522"/>
        <end position="550"/>
    </location>
</feature>
<feature type="compositionally biased region" description="Polar residues" evidence="9">
    <location>
        <begin position="183"/>
        <end position="206"/>
    </location>
</feature>
<dbReference type="InterPro" id="IPR001357">
    <property type="entry name" value="BRCT_dom"/>
</dbReference>
<protein>
    <recommendedName>
        <fullName evidence="14">RING-type E3 ubiquitin transferase BRCA1</fullName>
    </recommendedName>
</protein>
<evidence type="ECO:0000259" key="10">
    <source>
        <dbReference type="PROSITE" id="PS50172"/>
    </source>
</evidence>
<keyword evidence="2" id="KW-0479">Metal-binding</keyword>
<keyword evidence="8" id="KW-0539">Nucleus</keyword>
<dbReference type="InterPro" id="IPR013083">
    <property type="entry name" value="Znf_RING/FYVE/PHD"/>
</dbReference>
<evidence type="ECO:0000313" key="13">
    <source>
        <dbReference type="Proteomes" id="UP000266723"/>
    </source>
</evidence>
<evidence type="ECO:0000256" key="2">
    <source>
        <dbReference type="ARBA" id="ARBA00022723"/>
    </source>
</evidence>
<proteinExistence type="predicted"/>
<accession>A0ABQ7C5H2</accession>
<keyword evidence="3" id="KW-0677">Repeat</keyword>
<keyword evidence="7" id="KW-0234">DNA repair</keyword>
<dbReference type="Gene3D" id="3.40.50.10190">
    <property type="entry name" value="BRCT domain"/>
    <property type="match status" value="2"/>
</dbReference>
<feature type="compositionally biased region" description="Basic and acidic residues" evidence="9">
    <location>
        <begin position="478"/>
        <end position="497"/>
    </location>
</feature>
<feature type="compositionally biased region" description="Basic and acidic residues" evidence="9">
    <location>
        <begin position="130"/>
        <end position="148"/>
    </location>
</feature>
<feature type="region of interest" description="Disordered" evidence="9">
    <location>
        <begin position="128"/>
        <end position="210"/>
    </location>
</feature>
<name>A0ABQ7C5H2_BRACR</name>
<comment type="caution">
    <text evidence="12">The sequence shown here is derived from an EMBL/GenBank/DDBJ whole genome shotgun (WGS) entry which is preliminary data.</text>
</comment>
<evidence type="ECO:0000256" key="6">
    <source>
        <dbReference type="ARBA" id="ARBA00022833"/>
    </source>
</evidence>
<feature type="compositionally biased region" description="Basic residues" evidence="9">
    <location>
        <begin position="337"/>
        <end position="350"/>
    </location>
</feature>
<evidence type="ECO:0000259" key="11">
    <source>
        <dbReference type="PROSITE" id="PS51805"/>
    </source>
</evidence>
<feature type="domain" description="BRCT" evidence="10">
    <location>
        <begin position="852"/>
        <end position="953"/>
    </location>
</feature>
<dbReference type="SUPFAM" id="SSF52113">
    <property type="entry name" value="BRCT domain"/>
    <property type="match status" value="2"/>
</dbReference>
<keyword evidence="6" id="KW-0862">Zinc</keyword>
<dbReference type="Pfam" id="PF16589">
    <property type="entry name" value="BRCT_2"/>
    <property type="match status" value="1"/>
</dbReference>
<evidence type="ECO:0000256" key="8">
    <source>
        <dbReference type="ARBA" id="ARBA00023242"/>
    </source>
</evidence>
<dbReference type="CDD" id="cd17734">
    <property type="entry name" value="BRCT_Bard1_rpt1"/>
    <property type="match status" value="1"/>
</dbReference>
<dbReference type="Proteomes" id="UP000266723">
    <property type="component" value="Unassembled WGS sequence"/>
</dbReference>
<evidence type="ECO:0000256" key="5">
    <source>
        <dbReference type="ARBA" id="ARBA00022771"/>
    </source>
</evidence>
<evidence type="ECO:0008006" key="14">
    <source>
        <dbReference type="Google" id="ProtNLM"/>
    </source>
</evidence>
<dbReference type="InterPro" id="IPR036420">
    <property type="entry name" value="BRCT_dom_sf"/>
</dbReference>
<evidence type="ECO:0000313" key="12">
    <source>
        <dbReference type="EMBL" id="KAF3546908.1"/>
    </source>
</evidence>
<feature type="region of interest" description="Disordered" evidence="9">
    <location>
        <begin position="699"/>
        <end position="720"/>
    </location>
</feature>
<feature type="compositionally biased region" description="Basic and acidic residues" evidence="9">
    <location>
        <begin position="317"/>
        <end position="336"/>
    </location>
</feature>
<dbReference type="PIRSF" id="PIRSF001734">
    <property type="entry name" value="BRCA1"/>
    <property type="match status" value="1"/>
</dbReference>
<dbReference type="Gene3D" id="3.30.40.10">
    <property type="entry name" value="Zinc/RING finger domain, C3HC4 (zinc finger)"/>
    <property type="match status" value="1"/>
</dbReference>
<feature type="compositionally biased region" description="Polar residues" evidence="9">
    <location>
        <begin position="249"/>
        <end position="261"/>
    </location>
</feature>
<dbReference type="InterPro" id="IPR031099">
    <property type="entry name" value="BRCA1-associated"/>
</dbReference>
<keyword evidence="5" id="KW-0863">Zinc-finger</keyword>
<feature type="domain" description="PHD-type" evidence="11">
    <location>
        <begin position="573"/>
        <end position="693"/>
    </location>
</feature>
<evidence type="ECO:0000256" key="9">
    <source>
        <dbReference type="SAM" id="MobiDB-lite"/>
    </source>
</evidence>
<dbReference type="PROSITE" id="PS50172">
    <property type="entry name" value="BRCT"/>
    <property type="match status" value="2"/>
</dbReference>
<feature type="domain" description="BRCT" evidence="10">
    <location>
        <begin position="760"/>
        <end position="831"/>
    </location>
</feature>
<gene>
    <name evidence="12" type="ORF">DY000_02009730</name>
</gene>
<evidence type="ECO:0000256" key="4">
    <source>
        <dbReference type="ARBA" id="ARBA00022763"/>
    </source>
</evidence>
<evidence type="ECO:0000256" key="7">
    <source>
        <dbReference type="ARBA" id="ARBA00023204"/>
    </source>
</evidence>
<keyword evidence="4" id="KW-0227">DNA damage</keyword>
<dbReference type="Pfam" id="PF00533">
    <property type="entry name" value="BRCT"/>
    <property type="match status" value="1"/>
</dbReference>
<dbReference type="PANTHER" id="PTHR13763:SF0">
    <property type="entry name" value="BREAST CANCER TYPE 1 SUSCEPTIBILITY PROTEIN"/>
    <property type="match status" value="1"/>
</dbReference>
<feature type="compositionally biased region" description="Basic and acidic residues" evidence="9">
    <location>
        <begin position="272"/>
        <end position="293"/>
    </location>
</feature>
<evidence type="ECO:0000256" key="1">
    <source>
        <dbReference type="ARBA" id="ARBA00004123"/>
    </source>
</evidence>
<sequence length="953" mass="105982">MREKSIMVLVPEYKKAKEQHKKRNMRRRSDLNLARSVIKEFEHPSIQGKIMYSSVIGGSNEGGTRRSIDSATNTDVKSMKVDATCPVCKVPFHRREIRGAPHMDSLVSIYKNMEVASGLHMFVSLTKQSSPEKEMHVGDASIEKENGKKRLGSSSKARTSKKRGSKRNEETDVDATGPIVMKPSSQTNKRVQLSQNHSSQTLTKSTESAEKLKDYTDKTVIRLNEHPSLNKEDNLAPLFWLRDEDVGESLSSPTESDQLLNVTPVDVPSFSDLKDSDHESPSKAVEQRPHPGDMFDSEMFEWTQRPCSPEILPSPVKAKDLDRCDPQRELSKDASSNKKRKAGSARKKVVNVRVVVSKEDHMASSAGENIGEKQEIGGTSGKSIRKDGRLDENVKAKRATRNKGQTSEVQSGVKKSVEAEGKQGTKRKRSTVKVSAEQPVAVSNELSLGTENVGKGEQEPQKQSPAEKPSLKKRRKSQMRDLSERSEKKTSEKRSKLDSCATPSRVAQSRGKKILSDELNQEGDRQDSTNKKKPNVDKCNHTVQDSEKRSTMNKPSLGGSVLLRRCSGPRTNKFPCAFCQSSDETEASGKMSHYHKGDPVSADFSGGSNVIHVHKNCAEWAPNVYFNRRTAVNLDVELTRSRRITCSCCGLKGAALGCYNESCKNSFHVTCAKLIPECRWDDKNFVMLCPLDASSKLPCEEASPKGRKRKRAPEGPLQAQANQVSEKSYISELQRKPFHGFPKKMVLCCSGLTDEANSVILEFAELSGVTVSRKWEPRVTHVIASTNENGACKRTLKFMMGILEGKWILSIDWIKACMKNGEYVCEEPYEISIDVHGTRQGPYIGRQRALNKEPKLFNGLKFYIMGDFELAYKGYLQDMIVAAGGTILCRRPISNDDNEVSTIIVFNVEPSKKKTLTERRSDAEALARSVNARAASSSWVLDSIAGCQVLELI</sequence>
<dbReference type="SMART" id="SM00292">
    <property type="entry name" value="BRCT"/>
    <property type="match status" value="2"/>
</dbReference>
<keyword evidence="13" id="KW-1185">Reference proteome</keyword>
<feature type="compositionally biased region" description="Basic and acidic residues" evidence="9">
    <location>
        <begin position="384"/>
        <end position="395"/>
    </location>
</feature>
<dbReference type="EMBL" id="QGKV02000832">
    <property type="protein sequence ID" value="KAF3546908.1"/>
    <property type="molecule type" value="Genomic_DNA"/>
</dbReference>
<dbReference type="InterPro" id="IPR034732">
    <property type="entry name" value="EPHD"/>
</dbReference>
<dbReference type="PANTHER" id="PTHR13763">
    <property type="entry name" value="BREAST CANCER TYPE 1 SUSCEPTIBILITY PROTEIN BRCA1"/>
    <property type="match status" value="1"/>
</dbReference>
<feature type="region of interest" description="Disordered" evidence="9">
    <location>
        <begin position="248"/>
        <end position="560"/>
    </location>
</feature>
<organism evidence="12 13">
    <name type="scientific">Brassica cretica</name>
    <name type="common">Mustard</name>
    <dbReference type="NCBI Taxonomy" id="69181"/>
    <lineage>
        <taxon>Eukaryota</taxon>
        <taxon>Viridiplantae</taxon>
        <taxon>Streptophyta</taxon>
        <taxon>Embryophyta</taxon>
        <taxon>Tracheophyta</taxon>
        <taxon>Spermatophyta</taxon>
        <taxon>Magnoliopsida</taxon>
        <taxon>eudicotyledons</taxon>
        <taxon>Gunneridae</taxon>
        <taxon>Pentapetalae</taxon>
        <taxon>rosids</taxon>
        <taxon>malvids</taxon>
        <taxon>Brassicales</taxon>
        <taxon>Brassicaceae</taxon>
        <taxon>Brassiceae</taxon>
        <taxon>Brassica</taxon>
    </lineage>
</organism>
<evidence type="ECO:0000256" key="3">
    <source>
        <dbReference type="ARBA" id="ARBA00022737"/>
    </source>
</evidence>
<reference evidence="12 13" key="1">
    <citation type="journal article" date="2020" name="BMC Genomics">
        <title>Intraspecific diversification of the crop wild relative Brassica cretica Lam. using demographic model selection.</title>
        <authorList>
            <person name="Kioukis A."/>
            <person name="Michalopoulou V.A."/>
            <person name="Briers L."/>
            <person name="Pirintsos S."/>
            <person name="Studholme D.J."/>
            <person name="Pavlidis P."/>
            <person name="Sarris P.F."/>
        </authorList>
    </citation>
    <scope>NUCLEOTIDE SEQUENCE [LARGE SCALE GENOMIC DNA]</scope>
    <source>
        <strain evidence="13">cv. PFS-1207/04</strain>
    </source>
</reference>
<comment type="subcellular location">
    <subcellularLocation>
        <location evidence="1">Nucleus</location>
    </subcellularLocation>
</comment>
<dbReference type="Pfam" id="PF13771">
    <property type="entry name" value="zf-HC5HC2H"/>
    <property type="match status" value="1"/>
</dbReference>